<dbReference type="PANTHER" id="PTHR45586:SF1">
    <property type="entry name" value="LIPOPOLYSACCHARIDE ASSEMBLY PROTEIN B"/>
    <property type="match status" value="1"/>
</dbReference>
<feature type="repeat" description="TPR" evidence="3">
    <location>
        <begin position="149"/>
        <end position="182"/>
    </location>
</feature>
<comment type="caution">
    <text evidence="4">The sequence shown here is derived from an EMBL/GenBank/DDBJ whole genome shotgun (WGS) entry which is preliminary data.</text>
</comment>
<dbReference type="InterPro" id="IPR019734">
    <property type="entry name" value="TPR_rpt"/>
</dbReference>
<accession>A0A1R2C4D8</accession>
<dbReference type="Proteomes" id="UP000187209">
    <property type="component" value="Unassembled WGS sequence"/>
</dbReference>
<dbReference type="AlphaFoldDB" id="A0A1R2C4D8"/>
<evidence type="ECO:0000256" key="2">
    <source>
        <dbReference type="ARBA" id="ARBA00022803"/>
    </source>
</evidence>
<dbReference type="PROSITE" id="PS50005">
    <property type="entry name" value="TPR"/>
    <property type="match status" value="3"/>
</dbReference>
<dbReference type="Pfam" id="PF01535">
    <property type="entry name" value="PPR"/>
    <property type="match status" value="1"/>
</dbReference>
<sequence length="374" mass="41821">MDLLKVDKKAPLFSALGSAISKAIRPNMHLEKIPSKSSAIKTKVYELLSKDFRIEAFDALTEFSSSEVSIKDYIDAVLYAARFLLANKLNNECYLFLAVAQSRVEATYGSPFDYTLYEETGNMFYLTKNYQDAIRVYEKLMEIGERNPAILNFNMGMCYQELNNYPLAIQSFLKSINLDASFTKAAVALGQCYNSLGQYDKAIGTFKQLPDCLEAYVLMGNAYFFMKNYEDAIVQYMKAISINPSAGMYNNLGASLKKAGLLQDAIFAFHDSLALESSGDTVANLITLYIEVGKPDEAEKLYQSSKKFLSNQDSKFFGKLIGEKVERMRRATMIMNKAVMAFSKSPSVNPPSEGPSVNEAVGKAANIFMKKMRK</sequence>
<dbReference type="Pfam" id="PF13176">
    <property type="entry name" value="TPR_7"/>
    <property type="match status" value="1"/>
</dbReference>
<dbReference type="PANTHER" id="PTHR45586">
    <property type="entry name" value="TPR REPEAT-CONTAINING PROTEIN PA4667"/>
    <property type="match status" value="1"/>
</dbReference>
<dbReference type="Pfam" id="PF13181">
    <property type="entry name" value="TPR_8"/>
    <property type="match status" value="1"/>
</dbReference>
<dbReference type="InterPro" id="IPR011990">
    <property type="entry name" value="TPR-like_helical_dom_sf"/>
</dbReference>
<feature type="repeat" description="TPR" evidence="3">
    <location>
        <begin position="114"/>
        <end position="147"/>
    </location>
</feature>
<keyword evidence="2 3" id="KW-0802">TPR repeat</keyword>
<keyword evidence="5" id="KW-1185">Reference proteome</keyword>
<evidence type="ECO:0000256" key="1">
    <source>
        <dbReference type="ARBA" id="ARBA00022737"/>
    </source>
</evidence>
<gene>
    <name evidence="4" type="ORF">SteCoe_15123</name>
</gene>
<evidence type="ECO:0008006" key="6">
    <source>
        <dbReference type="Google" id="ProtNLM"/>
    </source>
</evidence>
<proteinExistence type="predicted"/>
<dbReference type="InterPro" id="IPR002885">
    <property type="entry name" value="PPR_rpt"/>
</dbReference>
<evidence type="ECO:0000313" key="4">
    <source>
        <dbReference type="EMBL" id="OMJ83894.1"/>
    </source>
</evidence>
<name>A0A1R2C4D8_9CILI</name>
<reference evidence="4 5" key="1">
    <citation type="submission" date="2016-11" db="EMBL/GenBank/DDBJ databases">
        <title>The macronuclear genome of Stentor coeruleus: a giant cell with tiny introns.</title>
        <authorList>
            <person name="Slabodnick M."/>
            <person name="Ruby J.G."/>
            <person name="Reiff S.B."/>
            <person name="Swart E.C."/>
            <person name="Gosai S."/>
            <person name="Prabakaran S."/>
            <person name="Witkowska E."/>
            <person name="Larue G.E."/>
            <person name="Fisher S."/>
            <person name="Freeman R.M."/>
            <person name="Gunawardena J."/>
            <person name="Chu W."/>
            <person name="Stover N.A."/>
            <person name="Gregory B.D."/>
            <person name="Nowacki M."/>
            <person name="Derisi J."/>
            <person name="Roy S.W."/>
            <person name="Marshall W.F."/>
            <person name="Sood P."/>
        </authorList>
    </citation>
    <scope>NUCLEOTIDE SEQUENCE [LARGE SCALE GENOMIC DNA]</scope>
    <source>
        <strain evidence="4">WM001</strain>
    </source>
</reference>
<evidence type="ECO:0000256" key="3">
    <source>
        <dbReference type="PROSITE-ProRule" id="PRU00339"/>
    </source>
</evidence>
<dbReference type="EMBL" id="MPUH01000288">
    <property type="protein sequence ID" value="OMJ83894.1"/>
    <property type="molecule type" value="Genomic_DNA"/>
</dbReference>
<dbReference type="Pfam" id="PF00515">
    <property type="entry name" value="TPR_1"/>
    <property type="match status" value="1"/>
</dbReference>
<protein>
    <recommendedName>
        <fullName evidence="6">UDP-N-acetylglucosamine--peptide N-acetylglucosaminyltransferase SPINDLY</fullName>
    </recommendedName>
</protein>
<dbReference type="SMART" id="SM00028">
    <property type="entry name" value="TPR"/>
    <property type="match status" value="5"/>
</dbReference>
<dbReference type="OrthoDB" id="311088at2759"/>
<dbReference type="Gene3D" id="1.25.40.10">
    <property type="entry name" value="Tetratricopeptide repeat domain"/>
    <property type="match status" value="2"/>
</dbReference>
<feature type="repeat" description="TPR" evidence="3">
    <location>
        <begin position="213"/>
        <end position="246"/>
    </location>
</feature>
<organism evidence="4 5">
    <name type="scientific">Stentor coeruleus</name>
    <dbReference type="NCBI Taxonomy" id="5963"/>
    <lineage>
        <taxon>Eukaryota</taxon>
        <taxon>Sar</taxon>
        <taxon>Alveolata</taxon>
        <taxon>Ciliophora</taxon>
        <taxon>Postciliodesmatophora</taxon>
        <taxon>Heterotrichea</taxon>
        <taxon>Heterotrichida</taxon>
        <taxon>Stentoridae</taxon>
        <taxon>Stentor</taxon>
    </lineage>
</organism>
<dbReference type="PROSITE" id="PS50293">
    <property type="entry name" value="TPR_REGION"/>
    <property type="match status" value="1"/>
</dbReference>
<dbReference type="InterPro" id="IPR051012">
    <property type="entry name" value="CellSynth/LPSAsmb/PSIAsmb"/>
</dbReference>
<evidence type="ECO:0000313" key="5">
    <source>
        <dbReference type="Proteomes" id="UP000187209"/>
    </source>
</evidence>
<dbReference type="SUPFAM" id="SSF48452">
    <property type="entry name" value="TPR-like"/>
    <property type="match status" value="2"/>
</dbReference>
<keyword evidence="1" id="KW-0677">Repeat</keyword>